<dbReference type="SUPFAM" id="SSF103088">
    <property type="entry name" value="OmpA-like"/>
    <property type="match status" value="1"/>
</dbReference>
<evidence type="ECO:0000313" key="6">
    <source>
        <dbReference type="EMBL" id="MBC3948678.1"/>
    </source>
</evidence>
<evidence type="ECO:0000259" key="5">
    <source>
        <dbReference type="PROSITE" id="PS51123"/>
    </source>
</evidence>
<dbReference type="PANTHER" id="PTHR30329">
    <property type="entry name" value="STATOR ELEMENT OF FLAGELLAR MOTOR COMPLEX"/>
    <property type="match status" value="1"/>
</dbReference>
<protein>
    <submittedName>
        <fullName evidence="6">OmpA family protein</fullName>
    </submittedName>
</protein>
<dbReference type="PRINTS" id="PR01021">
    <property type="entry name" value="OMPADOMAIN"/>
</dbReference>
<evidence type="ECO:0000256" key="3">
    <source>
        <dbReference type="PROSITE-ProRule" id="PRU00473"/>
    </source>
</evidence>
<evidence type="ECO:0000256" key="1">
    <source>
        <dbReference type="ARBA" id="ARBA00004442"/>
    </source>
</evidence>
<dbReference type="InterPro" id="IPR050330">
    <property type="entry name" value="Bact_OuterMem_StrucFunc"/>
</dbReference>
<feature type="transmembrane region" description="Helical" evidence="4">
    <location>
        <begin position="326"/>
        <end position="347"/>
    </location>
</feature>
<comment type="caution">
    <text evidence="6">The sequence shown here is derived from an EMBL/GenBank/DDBJ whole genome shotgun (WGS) entry which is preliminary data.</text>
</comment>
<reference evidence="6 7" key="1">
    <citation type="submission" date="2020-08" db="EMBL/GenBank/DDBJ databases">
        <title>Putative novel bacterial strains isolated from necrotic wheat leaf tissues caused by Xanthomonas translucens.</title>
        <authorList>
            <person name="Tambong J.T."/>
        </authorList>
    </citation>
    <scope>NUCLEOTIDE SEQUENCE [LARGE SCALE GENOMIC DNA]</scope>
    <source>
        <strain evidence="6 7">DOAB 1069</strain>
    </source>
</reference>
<keyword evidence="4" id="KW-1133">Transmembrane helix</keyword>
<keyword evidence="7" id="KW-1185">Reference proteome</keyword>
<proteinExistence type="predicted"/>
<name>A0ABR7AUS8_9PSED</name>
<dbReference type="EMBL" id="JACONW010000006">
    <property type="protein sequence ID" value="MBC3948678.1"/>
    <property type="molecule type" value="Genomic_DNA"/>
</dbReference>
<dbReference type="InterPro" id="IPR006665">
    <property type="entry name" value="OmpA-like"/>
</dbReference>
<dbReference type="Proteomes" id="UP000651852">
    <property type="component" value="Unassembled WGS sequence"/>
</dbReference>
<sequence length="579" mass="63150">MTLKLTRGLWLWASVLALTLLAIIPISTGLRVWGVLFIACCMIVAWVRVGRRAARQNNSLVLIDAMSLPPAAYRQPVILMCGDGLQGLFGAIPAEQSALHVTRQGCYIRVPDLQQLSAVANSVMSLRPDWGGQLSVMFIVNPGEHTDSAAMAGRVRTFCYQTILIRRRGIALPLLLASYLQASQGSGPWFSWDAGQTSPSVREPGACVSLCEWQRHSIDCATYAERLQTSVQLNSIAGWLSDEVLPHLITTDVRNAVGLPFSCAITLVSQLPQAVSASLWQQWLRDKVGLTGLGPTLSEIDTALPFPDPLLHLLPTHFKNTAVRRASVIAVWLFALFCLIGIASSGWQNNLLLRQVSDDLRRYTAIPQPSRQDQPEFALREDALAVLHRDAKRLDDYYRNGAPLALGFGLYRGERLRAPVLSAIASHRKPPTPSAPIKTAQPVRLDSLSLFSTGSAQLKADSTKVLISALVDIKAQPGWLIVIAGHTDATGNPEHNLQLSRARAAAVRDWMQRMGDIPDSCFAVQGFGAHQPIASNDTELGRSSNRRVDIRLVPEVGACMPLTAGPDRKPPSQLATFND</sequence>
<dbReference type="Gene3D" id="3.30.1330.60">
    <property type="entry name" value="OmpA-like domain"/>
    <property type="match status" value="1"/>
</dbReference>
<dbReference type="PANTHER" id="PTHR30329:SF20">
    <property type="entry name" value="EXPORTED PROTEIN"/>
    <property type="match status" value="1"/>
</dbReference>
<dbReference type="CDD" id="cd07185">
    <property type="entry name" value="OmpA_C-like"/>
    <property type="match status" value="1"/>
</dbReference>
<dbReference type="RefSeq" id="WP_187520451.1">
    <property type="nucleotide sequence ID" value="NZ_JACONW010000006.1"/>
</dbReference>
<dbReference type="Pfam" id="PF00691">
    <property type="entry name" value="OmpA"/>
    <property type="match status" value="1"/>
</dbReference>
<evidence type="ECO:0000256" key="4">
    <source>
        <dbReference type="SAM" id="Phobius"/>
    </source>
</evidence>
<dbReference type="InterPro" id="IPR006664">
    <property type="entry name" value="OMP_bac"/>
</dbReference>
<evidence type="ECO:0000313" key="7">
    <source>
        <dbReference type="Proteomes" id="UP000651852"/>
    </source>
</evidence>
<feature type="transmembrane region" description="Helical" evidence="4">
    <location>
        <begin position="32"/>
        <end position="49"/>
    </location>
</feature>
<dbReference type="PROSITE" id="PS51123">
    <property type="entry name" value="OMPA_2"/>
    <property type="match status" value="1"/>
</dbReference>
<keyword evidence="2 3" id="KW-0472">Membrane</keyword>
<dbReference type="InterPro" id="IPR036737">
    <property type="entry name" value="OmpA-like_sf"/>
</dbReference>
<keyword evidence="4" id="KW-0812">Transmembrane</keyword>
<comment type="subcellular location">
    <subcellularLocation>
        <location evidence="1">Cell outer membrane</location>
    </subcellularLocation>
</comment>
<accession>A0ABR7AUS8</accession>
<organism evidence="6 7">
    <name type="scientific">Pseudomonas folii</name>
    <dbReference type="NCBI Taxonomy" id="2762593"/>
    <lineage>
        <taxon>Bacteria</taxon>
        <taxon>Pseudomonadati</taxon>
        <taxon>Pseudomonadota</taxon>
        <taxon>Gammaproteobacteria</taxon>
        <taxon>Pseudomonadales</taxon>
        <taxon>Pseudomonadaceae</taxon>
        <taxon>Pseudomonas</taxon>
    </lineage>
</organism>
<feature type="domain" description="OmpA-like" evidence="5">
    <location>
        <begin position="438"/>
        <end position="556"/>
    </location>
</feature>
<evidence type="ECO:0000256" key="2">
    <source>
        <dbReference type="ARBA" id="ARBA00023136"/>
    </source>
</evidence>
<gene>
    <name evidence="6" type="ORF">H8S59_02715</name>
</gene>